<evidence type="ECO:0000259" key="5">
    <source>
        <dbReference type="Pfam" id="PF00724"/>
    </source>
</evidence>
<dbReference type="PANTHER" id="PTHR22893">
    <property type="entry name" value="NADH OXIDOREDUCTASE-RELATED"/>
    <property type="match status" value="1"/>
</dbReference>
<dbReference type="EMBL" id="BJHW01000001">
    <property type="protein sequence ID" value="GDY56195.1"/>
    <property type="molecule type" value="Genomic_DNA"/>
</dbReference>
<comment type="cofactor">
    <cofactor evidence="1">
        <name>FMN</name>
        <dbReference type="ChEBI" id="CHEBI:58210"/>
    </cofactor>
</comment>
<dbReference type="InterPro" id="IPR001155">
    <property type="entry name" value="OxRdtase_FMN_N"/>
</dbReference>
<proteinExistence type="inferred from homology"/>
<sequence length="364" mass="38682">MPSPFTPFALHHLKLANRIVMSGMTRSRASGPDALASDLMATYYAQRAAAGLIITEGTQPSAIGQGHPNTPGLHSTAQVKAWRKVTDAVHAEGGVIFAQLMHAGRLSDPDLLPEGTSPVGPSAVPASGEMYTPAGPKPYVTPREMTEGDIAETISDFARAARNAMQAGFDGVEVHGAFGYLLSQFLSSNANWRTDKWGGSIEGRTRLTIEVVTAVAREIGADRVGLRISPATVLNDVVEEDVKELYEHLVRGIDALGLAYLHIAELPGQRALTKTLREQWSGALLLNPGTAPEPTGPAELTLIEDGTADMISYGALFLANPDLPRRLRAGGPFNTPDPAKFYGGDHTGYTDYPRLETTGSTDGG</sequence>
<evidence type="ECO:0000313" key="6">
    <source>
        <dbReference type="EMBL" id="GDY56195.1"/>
    </source>
</evidence>
<evidence type="ECO:0000313" key="7">
    <source>
        <dbReference type="Proteomes" id="UP000301309"/>
    </source>
</evidence>
<dbReference type="FunFam" id="3.20.20.70:FF:000059">
    <property type="entry name" value="N-ethylmaleimide reductase, FMN-linked"/>
    <property type="match status" value="1"/>
</dbReference>
<evidence type="ECO:0000256" key="4">
    <source>
        <dbReference type="SAM" id="MobiDB-lite"/>
    </source>
</evidence>
<dbReference type="Gene3D" id="3.20.20.70">
    <property type="entry name" value="Aldolase class I"/>
    <property type="match status" value="1"/>
</dbReference>
<dbReference type="Pfam" id="PF00724">
    <property type="entry name" value="Oxidored_FMN"/>
    <property type="match status" value="1"/>
</dbReference>
<evidence type="ECO:0000256" key="2">
    <source>
        <dbReference type="ARBA" id="ARBA00005979"/>
    </source>
</evidence>
<comment type="caution">
    <text evidence="6">The sequence shown here is derived from an EMBL/GenBank/DDBJ whole genome shotgun (WGS) entry which is preliminary data.</text>
</comment>
<reference evidence="6 7" key="1">
    <citation type="journal article" date="2020" name="Int. J. Syst. Evol. Microbiol.">
        <title>Reclassification of Streptomyces castelarensis and Streptomyces sporoclivatus as later heterotypic synonyms of Streptomyces antimycoticus.</title>
        <authorList>
            <person name="Komaki H."/>
            <person name="Tamura T."/>
        </authorList>
    </citation>
    <scope>NUCLEOTIDE SEQUENCE [LARGE SCALE GENOMIC DNA]</scope>
    <source>
        <strain evidence="6 7">NBRC 13459</strain>
    </source>
</reference>
<dbReference type="SUPFAM" id="SSF51395">
    <property type="entry name" value="FMN-linked oxidoreductases"/>
    <property type="match status" value="1"/>
</dbReference>
<gene>
    <name evidence="6" type="ORF">SVIO_068180</name>
</gene>
<protein>
    <submittedName>
        <fullName evidence="6">Alkene reductase</fullName>
    </submittedName>
</protein>
<feature type="region of interest" description="Disordered" evidence="4">
    <location>
        <begin position="338"/>
        <end position="364"/>
    </location>
</feature>
<name>A0A4D4L534_STRVO</name>
<keyword evidence="3" id="KW-0560">Oxidoreductase</keyword>
<feature type="domain" description="NADH:flavin oxidoreductase/NADH oxidase N-terminal" evidence="5">
    <location>
        <begin position="5"/>
        <end position="330"/>
    </location>
</feature>
<keyword evidence="7" id="KW-1185">Reference proteome</keyword>
<dbReference type="GO" id="GO:0016628">
    <property type="term" value="F:oxidoreductase activity, acting on the CH-CH group of donors, NAD or NADP as acceptor"/>
    <property type="evidence" value="ECO:0007669"/>
    <property type="project" value="UniProtKB-ARBA"/>
</dbReference>
<dbReference type="InterPro" id="IPR045247">
    <property type="entry name" value="Oye-like"/>
</dbReference>
<accession>A0A4D4L534</accession>
<organism evidence="6 7">
    <name type="scientific">Streptomyces violaceusniger</name>
    <dbReference type="NCBI Taxonomy" id="68280"/>
    <lineage>
        <taxon>Bacteria</taxon>
        <taxon>Bacillati</taxon>
        <taxon>Actinomycetota</taxon>
        <taxon>Actinomycetes</taxon>
        <taxon>Kitasatosporales</taxon>
        <taxon>Streptomycetaceae</taxon>
        <taxon>Streptomyces</taxon>
        <taxon>Streptomyces violaceusniger group</taxon>
    </lineage>
</organism>
<dbReference type="OrthoDB" id="3169239at2"/>
<evidence type="ECO:0000256" key="1">
    <source>
        <dbReference type="ARBA" id="ARBA00001917"/>
    </source>
</evidence>
<evidence type="ECO:0000256" key="3">
    <source>
        <dbReference type="ARBA" id="ARBA00023002"/>
    </source>
</evidence>
<dbReference type="InterPro" id="IPR013785">
    <property type="entry name" value="Aldolase_TIM"/>
</dbReference>
<dbReference type="PANTHER" id="PTHR22893:SF91">
    <property type="entry name" value="NADPH DEHYDROGENASE 2-RELATED"/>
    <property type="match status" value="1"/>
</dbReference>
<dbReference type="GO" id="GO:0010181">
    <property type="term" value="F:FMN binding"/>
    <property type="evidence" value="ECO:0007669"/>
    <property type="project" value="InterPro"/>
</dbReference>
<comment type="similarity">
    <text evidence="2">Belongs to the NADH:flavin oxidoreductase/NADH oxidase family.</text>
</comment>
<dbReference type="Proteomes" id="UP000301309">
    <property type="component" value="Unassembled WGS sequence"/>
</dbReference>
<dbReference type="AlphaFoldDB" id="A0A4D4L534"/>
<dbReference type="CDD" id="cd02933">
    <property type="entry name" value="OYE_like_FMN"/>
    <property type="match status" value="1"/>
</dbReference>
<dbReference type="GO" id="GO:0005829">
    <property type="term" value="C:cytosol"/>
    <property type="evidence" value="ECO:0007669"/>
    <property type="project" value="TreeGrafter"/>
</dbReference>
<dbReference type="RefSeq" id="WP_137979330.1">
    <property type="nucleotide sequence ID" value="NZ_BAAASO010000036.1"/>
</dbReference>